<reference evidence="5 6" key="1">
    <citation type="journal article" date="2009" name="Stand. Genomic Sci.">
        <title>Complete genome sequence of Saccharomonospora viridis type strain (P101).</title>
        <authorList>
            <person name="Pati A."/>
            <person name="Sikorski J."/>
            <person name="Nolan M."/>
            <person name="Lapidus A."/>
            <person name="Copeland A."/>
            <person name="Glavina Del Rio T."/>
            <person name="Lucas S."/>
            <person name="Chen F."/>
            <person name="Tice H."/>
            <person name="Pitluck S."/>
            <person name="Cheng J.F."/>
            <person name="Chertkov O."/>
            <person name="Brettin T."/>
            <person name="Han C."/>
            <person name="Detter J.C."/>
            <person name="Kuske C."/>
            <person name="Bruce D."/>
            <person name="Goodwin L."/>
            <person name="Chain P."/>
            <person name="D'haeseleer P."/>
            <person name="Chen A."/>
            <person name="Palaniappan K."/>
            <person name="Ivanova N."/>
            <person name="Mavromatis K."/>
            <person name="Mikhailova N."/>
            <person name="Rohde M."/>
            <person name="Tindall B.J."/>
            <person name="Goker M."/>
            <person name="Bristow J."/>
            <person name="Eisen J.A."/>
            <person name="Markowitz V."/>
            <person name="Hugenholtz P."/>
            <person name="Kyrpides N.C."/>
            <person name="Klenk H.P."/>
        </authorList>
    </citation>
    <scope>NUCLEOTIDE SEQUENCE [LARGE SCALE GENOMIC DNA]</scope>
    <source>
        <strain evidence="6">ATCC 15386 / DSM 43017 / JCM 3036 / NBRC 12207 / P101</strain>
    </source>
</reference>
<dbReference type="SUPFAM" id="SSF55874">
    <property type="entry name" value="ATPase domain of HSP90 chaperone/DNA topoisomerase II/histidine kinase"/>
    <property type="match status" value="1"/>
</dbReference>
<dbReference type="InterPro" id="IPR003018">
    <property type="entry name" value="GAF"/>
</dbReference>
<dbReference type="Gene3D" id="3.30.450.20">
    <property type="entry name" value="PAS domain"/>
    <property type="match status" value="1"/>
</dbReference>
<dbReference type="CDD" id="cd16917">
    <property type="entry name" value="HATPase_UhpB-NarQ-NarX-like"/>
    <property type="match status" value="1"/>
</dbReference>
<dbReference type="STRING" id="471857.Svir_38430"/>
<proteinExistence type="predicted"/>
<name>C7MRK1_SACVD</name>
<evidence type="ECO:0000313" key="5">
    <source>
        <dbReference type="EMBL" id="ACU98787.1"/>
    </source>
</evidence>
<dbReference type="Pfam" id="PF08448">
    <property type="entry name" value="PAS_4"/>
    <property type="match status" value="1"/>
</dbReference>
<dbReference type="Pfam" id="PF13185">
    <property type="entry name" value="GAF_2"/>
    <property type="match status" value="1"/>
</dbReference>
<dbReference type="SUPFAM" id="SSF55781">
    <property type="entry name" value="GAF domain-like"/>
    <property type="match status" value="1"/>
</dbReference>
<dbReference type="InterPro" id="IPR029016">
    <property type="entry name" value="GAF-like_dom_sf"/>
</dbReference>
<dbReference type="GO" id="GO:0000155">
    <property type="term" value="F:phosphorelay sensor kinase activity"/>
    <property type="evidence" value="ECO:0007669"/>
    <property type="project" value="InterPro"/>
</dbReference>
<dbReference type="SMART" id="SM00091">
    <property type="entry name" value="PAS"/>
    <property type="match status" value="1"/>
</dbReference>
<dbReference type="AlphaFoldDB" id="C7MRK1"/>
<evidence type="ECO:0000256" key="1">
    <source>
        <dbReference type="ARBA" id="ARBA00022679"/>
    </source>
</evidence>
<evidence type="ECO:0000256" key="2">
    <source>
        <dbReference type="ARBA" id="ARBA00022777"/>
    </source>
</evidence>
<dbReference type="InterPro" id="IPR000014">
    <property type="entry name" value="PAS"/>
</dbReference>
<evidence type="ECO:0000313" key="6">
    <source>
        <dbReference type="Proteomes" id="UP000000841"/>
    </source>
</evidence>
<dbReference type="Gene3D" id="3.30.565.10">
    <property type="entry name" value="Histidine kinase-like ATPase, C-terminal domain"/>
    <property type="match status" value="1"/>
</dbReference>
<sequence length="552" mass="60393">MASVLDTAFLTYVESGVTRESPAHGRQVSEAGGVTMSHTAARSETTFDTAVLRELVELSGDGLAVLDDRGHFVTVNPAGVRILGVPEDRLLGTRSPFDVSRRNVTSGSDEMERAEWTAPDGRRRYLEYRVSELANGGVAVWFTDITEILLQQERLTAITRAASSVADSGSLRATLDAMAREVCTTTAISAAQILAVDDPRDELRLLGMAGFGETTDFVERLAECRRRGADIRFLEVLEHGEPVVVLHRKPVIMADPAWEPLHVIMDWPDWDSFVSMPLVVRGRTVGIINAYYAPGEDPGPSSLTFLSAMADHAAVAIETAALLTRTRSRAQLDERRKLARDLHDSVVQHLFSMGMQAKALRAQLERPDADLSQLRGGAQELAELSQNALADLRGLVFELRPMELAERGLVDAVRSHAASLQARTGLTIDVRAPVGDALDLDLEVAEDVYRIVQEALHNVIKHANATKAEVTITTPEHDHRGLLVKISDNGRGKGQKPRDRTAFRRESLGLQSMRERAERWRGRLVAGPRPSGGWTVAVSLPAQGSYAMKEAS</sequence>
<dbReference type="Gene3D" id="1.20.5.1930">
    <property type="match status" value="1"/>
</dbReference>
<dbReference type="EMBL" id="CP001683">
    <property type="protein sequence ID" value="ACU98787.1"/>
    <property type="molecule type" value="Genomic_DNA"/>
</dbReference>
<dbReference type="eggNOG" id="COG4585">
    <property type="taxonomic scope" value="Bacteria"/>
</dbReference>
<accession>C7MRK1</accession>
<organism evidence="5 6">
    <name type="scientific">Saccharomonospora viridis (strain ATCC 15386 / DSM 43017 / JCM 3036 / CCUG 5913 / NBRC 12207 / NCIMB 9602 / P101)</name>
    <name type="common">Thermoactinomyces viridis</name>
    <dbReference type="NCBI Taxonomy" id="471857"/>
    <lineage>
        <taxon>Bacteria</taxon>
        <taxon>Bacillati</taxon>
        <taxon>Actinomycetota</taxon>
        <taxon>Actinomycetes</taxon>
        <taxon>Pseudonocardiales</taxon>
        <taxon>Pseudonocardiaceae</taxon>
        <taxon>Saccharomonospora</taxon>
    </lineage>
</organism>
<keyword evidence="1" id="KW-0808">Transferase</keyword>
<dbReference type="InterPro" id="IPR035965">
    <property type="entry name" value="PAS-like_dom_sf"/>
</dbReference>
<dbReference type="InterPro" id="IPR036890">
    <property type="entry name" value="HATPase_C_sf"/>
</dbReference>
<dbReference type="Pfam" id="PF07730">
    <property type="entry name" value="HisKA_3"/>
    <property type="match status" value="1"/>
</dbReference>
<dbReference type="PROSITE" id="PS50112">
    <property type="entry name" value="PAS"/>
    <property type="match status" value="1"/>
</dbReference>
<keyword evidence="3" id="KW-0902">Two-component regulatory system</keyword>
<dbReference type="SUPFAM" id="SSF55785">
    <property type="entry name" value="PYP-like sensor domain (PAS domain)"/>
    <property type="match status" value="1"/>
</dbReference>
<dbReference type="KEGG" id="svi:Svir_38430"/>
<dbReference type="Pfam" id="PF02518">
    <property type="entry name" value="HATPase_c"/>
    <property type="match status" value="1"/>
</dbReference>
<dbReference type="NCBIfam" id="TIGR00229">
    <property type="entry name" value="sensory_box"/>
    <property type="match status" value="1"/>
</dbReference>
<keyword evidence="6" id="KW-1185">Reference proteome</keyword>
<evidence type="ECO:0000259" key="4">
    <source>
        <dbReference type="PROSITE" id="PS50112"/>
    </source>
</evidence>
<dbReference type="InterPro" id="IPR003594">
    <property type="entry name" value="HATPase_dom"/>
</dbReference>
<dbReference type="SMART" id="SM00065">
    <property type="entry name" value="GAF"/>
    <property type="match status" value="1"/>
</dbReference>
<dbReference type="HOGENOM" id="CLU_036603_0_0_11"/>
<protein>
    <submittedName>
        <fullName evidence="5">PAS domain S-box</fullName>
    </submittedName>
</protein>
<keyword evidence="2" id="KW-0418">Kinase</keyword>
<dbReference type="GO" id="GO:0046983">
    <property type="term" value="F:protein dimerization activity"/>
    <property type="evidence" value="ECO:0007669"/>
    <property type="project" value="InterPro"/>
</dbReference>
<dbReference type="InterPro" id="IPR013656">
    <property type="entry name" value="PAS_4"/>
</dbReference>
<gene>
    <name evidence="5" type="ordered locus">Svir_38430</name>
</gene>
<dbReference type="GO" id="GO:0016020">
    <property type="term" value="C:membrane"/>
    <property type="evidence" value="ECO:0007669"/>
    <property type="project" value="InterPro"/>
</dbReference>
<feature type="domain" description="PAS" evidence="4">
    <location>
        <begin position="48"/>
        <end position="92"/>
    </location>
</feature>
<dbReference type="CDD" id="cd00130">
    <property type="entry name" value="PAS"/>
    <property type="match status" value="1"/>
</dbReference>
<dbReference type="Gene3D" id="3.30.450.40">
    <property type="match status" value="1"/>
</dbReference>
<dbReference type="PANTHER" id="PTHR24421">
    <property type="entry name" value="NITRATE/NITRITE SENSOR PROTEIN NARX-RELATED"/>
    <property type="match status" value="1"/>
</dbReference>
<dbReference type="SMART" id="SM00387">
    <property type="entry name" value="HATPase_c"/>
    <property type="match status" value="1"/>
</dbReference>
<dbReference type="InterPro" id="IPR050482">
    <property type="entry name" value="Sensor_HK_TwoCompSys"/>
</dbReference>
<dbReference type="eggNOG" id="COG2203">
    <property type="taxonomic scope" value="Bacteria"/>
</dbReference>
<dbReference type="InterPro" id="IPR011712">
    <property type="entry name" value="Sig_transdc_His_kin_sub3_dim/P"/>
</dbReference>
<dbReference type="Proteomes" id="UP000000841">
    <property type="component" value="Chromosome"/>
</dbReference>
<evidence type="ECO:0000256" key="3">
    <source>
        <dbReference type="ARBA" id="ARBA00023012"/>
    </source>
</evidence>